<gene>
    <name evidence="1" type="ORF">SDC9_197550</name>
</gene>
<sequence length="121" mass="13459">MLFFAESHAFRIFEFAAVDHETGNVFVVINFREKSEGICETCIRNPHFLPVDDVVFSVFGKSCFGFSGIGIRTRIRLGQTVGSEFCSGRQIRQVFFLLLFSSVEQNGQSSNPGMCSVSGCQ</sequence>
<proteinExistence type="predicted"/>
<dbReference type="EMBL" id="VSSQ01113628">
    <property type="protein sequence ID" value="MPN49926.1"/>
    <property type="molecule type" value="Genomic_DNA"/>
</dbReference>
<evidence type="ECO:0000313" key="1">
    <source>
        <dbReference type="EMBL" id="MPN49926.1"/>
    </source>
</evidence>
<protein>
    <submittedName>
        <fullName evidence="1">Uncharacterized protein</fullName>
    </submittedName>
</protein>
<name>A0A645IG40_9ZZZZ</name>
<accession>A0A645IG40</accession>
<dbReference type="AlphaFoldDB" id="A0A645IG40"/>
<organism evidence="1">
    <name type="scientific">bioreactor metagenome</name>
    <dbReference type="NCBI Taxonomy" id="1076179"/>
    <lineage>
        <taxon>unclassified sequences</taxon>
        <taxon>metagenomes</taxon>
        <taxon>ecological metagenomes</taxon>
    </lineage>
</organism>
<comment type="caution">
    <text evidence="1">The sequence shown here is derived from an EMBL/GenBank/DDBJ whole genome shotgun (WGS) entry which is preliminary data.</text>
</comment>
<reference evidence="1" key="1">
    <citation type="submission" date="2019-08" db="EMBL/GenBank/DDBJ databases">
        <authorList>
            <person name="Kucharzyk K."/>
            <person name="Murdoch R.W."/>
            <person name="Higgins S."/>
            <person name="Loffler F."/>
        </authorList>
    </citation>
    <scope>NUCLEOTIDE SEQUENCE</scope>
</reference>